<feature type="compositionally biased region" description="Low complexity" evidence="9">
    <location>
        <begin position="215"/>
        <end position="229"/>
    </location>
</feature>
<dbReference type="GO" id="GO:0003677">
    <property type="term" value="F:DNA binding"/>
    <property type="evidence" value="ECO:0007669"/>
    <property type="project" value="UniProtKB-KW"/>
</dbReference>
<evidence type="ECO:0000256" key="9">
    <source>
        <dbReference type="SAM" id="MobiDB-lite"/>
    </source>
</evidence>
<dbReference type="Proteomes" id="UP000076722">
    <property type="component" value="Unassembled WGS sequence"/>
</dbReference>
<dbReference type="AlphaFoldDB" id="A0A164ZYV1"/>
<keyword evidence="6" id="KW-0238">DNA-binding</keyword>
<dbReference type="STRING" id="1314777.A0A164ZYV1"/>
<evidence type="ECO:0000256" key="8">
    <source>
        <dbReference type="ARBA" id="ARBA00030039"/>
    </source>
</evidence>
<keyword evidence="7" id="KW-0539">Nucleus</keyword>
<dbReference type="PANTHER" id="PTHR13989">
    <property type="entry name" value="REPLICATION PROTEIN A-RELATED"/>
    <property type="match status" value="1"/>
</dbReference>
<feature type="compositionally biased region" description="Basic and acidic residues" evidence="9">
    <location>
        <begin position="381"/>
        <end position="396"/>
    </location>
</feature>
<dbReference type="PANTHER" id="PTHR13989:SF33">
    <property type="entry name" value="CST COMPLEX SUBUNIT STN1"/>
    <property type="match status" value="1"/>
</dbReference>
<organism evidence="10 11">
    <name type="scientific">Sistotremastrum niveocremeum HHB9708</name>
    <dbReference type="NCBI Taxonomy" id="1314777"/>
    <lineage>
        <taxon>Eukaryota</taxon>
        <taxon>Fungi</taxon>
        <taxon>Dikarya</taxon>
        <taxon>Basidiomycota</taxon>
        <taxon>Agaricomycotina</taxon>
        <taxon>Agaricomycetes</taxon>
        <taxon>Sistotremastrales</taxon>
        <taxon>Sistotremastraceae</taxon>
        <taxon>Sertulicium</taxon>
        <taxon>Sertulicium niveocremeum</taxon>
    </lineage>
</organism>
<keyword evidence="11" id="KW-1185">Reference proteome</keyword>
<dbReference type="Gene3D" id="2.40.50.140">
    <property type="entry name" value="Nucleic acid-binding proteins"/>
    <property type="match status" value="1"/>
</dbReference>
<reference evidence="10 11" key="1">
    <citation type="journal article" date="2016" name="Mol. Biol. Evol.">
        <title>Comparative Genomics of Early-Diverging Mushroom-Forming Fungi Provides Insights into the Origins of Lignocellulose Decay Capabilities.</title>
        <authorList>
            <person name="Nagy L.G."/>
            <person name="Riley R."/>
            <person name="Tritt A."/>
            <person name="Adam C."/>
            <person name="Daum C."/>
            <person name="Floudas D."/>
            <person name="Sun H."/>
            <person name="Yadav J.S."/>
            <person name="Pangilinan J."/>
            <person name="Larsson K.H."/>
            <person name="Matsuura K."/>
            <person name="Barry K."/>
            <person name="Labutti K."/>
            <person name="Kuo R."/>
            <person name="Ohm R.A."/>
            <person name="Bhattacharya S.S."/>
            <person name="Shirouzu T."/>
            <person name="Yoshinaga Y."/>
            <person name="Martin F.M."/>
            <person name="Grigoriev I.V."/>
            <person name="Hibbett D.S."/>
        </authorList>
    </citation>
    <scope>NUCLEOTIDE SEQUENCE [LARGE SCALE GENOMIC DNA]</scope>
    <source>
        <strain evidence="10 11">HHB9708</strain>
    </source>
</reference>
<feature type="compositionally biased region" description="Low complexity" evidence="9">
    <location>
        <begin position="112"/>
        <end position="130"/>
    </location>
</feature>
<evidence type="ECO:0000256" key="7">
    <source>
        <dbReference type="ARBA" id="ARBA00023242"/>
    </source>
</evidence>
<feature type="region of interest" description="Disordered" evidence="9">
    <location>
        <begin position="1"/>
        <end position="21"/>
    </location>
</feature>
<dbReference type="InterPro" id="IPR040260">
    <property type="entry name" value="RFA2-like"/>
</dbReference>
<evidence type="ECO:0000256" key="2">
    <source>
        <dbReference type="ARBA" id="ARBA00004574"/>
    </source>
</evidence>
<feature type="region of interest" description="Disordered" evidence="9">
    <location>
        <begin position="359"/>
        <end position="396"/>
    </location>
</feature>
<keyword evidence="5" id="KW-0779">Telomere</keyword>
<name>A0A164ZYV1_9AGAM</name>
<dbReference type="SUPFAM" id="SSF50249">
    <property type="entry name" value="Nucleic acid-binding proteins"/>
    <property type="match status" value="1"/>
</dbReference>
<feature type="compositionally biased region" description="Basic and acidic residues" evidence="9">
    <location>
        <begin position="362"/>
        <end position="374"/>
    </location>
</feature>
<proteinExistence type="predicted"/>
<gene>
    <name evidence="10" type="ORF">SISNIDRAFT_136182</name>
</gene>
<dbReference type="EMBL" id="KV419395">
    <property type="protein sequence ID" value="KZS98251.1"/>
    <property type="molecule type" value="Genomic_DNA"/>
</dbReference>
<evidence type="ECO:0000256" key="3">
    <source>
        <dbReference type="ARBA" id="ARBA00017411"/>
    </source>
</evidence>
<dbReference type="OrthoDB" id="77828at2759"/>
<feature type="region of interest" description="Disordered" evidence="9">
    <location>
        <begin position="103"/>
        <end position="140"/>
    </location>
</feature>
<dbReference type="GO" id="GO:0000781">
    <property type="term" value="C:chromosome, telomeric region"/>
    <property type="evidence" value="ECO:0007669"/>
    <property type="project" value="UniProtKB-SubCell"/>
</dbReference>
<evidence type="ECO:0000313" key="11">
    <source>
        <dbReference type="Proteomes" id="UP000076722"/>
    </source>
</evidence>
<feature type="compositionally biased region" description="Polar residues" evidence="9">
    <location>
        <begin position="8"/>
        <end position="21"/>
    </location>
</feature>
<feature type="compositionally biased region" description="Basic and acidic residues" evidence="9">
    <location>
        <begin position="288"/>
        <end position="310"/>
    </location>
</feature>
<comment type="subcellular location">
    <subcellularLocation>
        <location evidence="2">Chromosome</location>
        <location evidence="2">Telomere</location>
    </subcellularLocation>
    <subcellularLocation>
        <location evidence="1">Nucleus</location>
    </subcellularLocation>
</comment>
<feature type="region of interest" description="Disordered" evidence="9">
    <location>
        <begin position="211"/>
        <end position="246"/>
    </location>
</feature>
<accession>A0A164ZYV1</accession>
<dbReference type="InterPro" id="IPR012340">
    <property type="entry name" value="NA-bd_OB-fold"/>
</dbReference>
<evidence type="ECO:0000256" key="1">
    <source>
        <dbReference type="ARBA" id="ARBA00004123"/>
    </source>
</evidence>
<feature type="region of interest" description="Disordered" evidence="9">
    <location>
        <begin position="277"/>
        <end position="327"/>
    </location>
</feature>
<evidence type="ECO:0000256" key="5">
    <source>
        <dbReference type="ARBA" id="ARBA00022895"/>
    </source>
</evidence>
<dbReference type="GO" id="GO:0005634">
    <property type="term" value="C:nucleus"/>
    <property type="evidence" value="ECO:0007669"/>
    <property type="project" value="UniProtKB-SubCell"/>
</dbReference>
<keyword evidence="4" id="KW-0158">Chromosome</keyword>
<evidence type="ECO:0000256" key="4">
    <source>
        <dbReference type="ARBA" id="ARBA00022454"/>
    </source>
</evidence>
<protein>
    <recommendedName>
        <fullName evidence="3">CST complex subunit STN1</fullName>
    </recommendedName>
    <alternativeName>
        <fullName evidence="8">Suppressor of cdc thirteen homolog</fullName>
    </alternativeName>
</protein>
<evidence type="ECO:0000256" key="6">
    <source>
        <dbReference type="ARBA" id="ARBA00023125"/>
    </source>
</evidence>
<evidence type="ECO:0000313" key="10">
    <source>
        <dbReference type="EMBL" id="KZS98251.1"/>
    </source>
</evidence>
<sequence length="586" mass="65407">MLAERDFPSSSTFVGEENSQVSRPSNQHEILQWILRPESTVKCFIGDVLAMSLQDVAGTPVYHLGRVPCRTVKITGIVVGVSEFERRNVITLDDGSGVIECVQPKTPVKPPSMSTQTSSSQSWRTSSQASLQSKEDRPPPVGSIISIVGRIAPWHDSRHLYINELVEAELNEELQHWIEVMALHETYYHIAEPFQISAAPPTPLVAVPQTPQRARTQPSTPSTRSTITSVATDSSPAGPGTFSPIRLKHPSRLHSYDLTSHTFRIYLKHYLDNAANTETEPIPFSPDTPKKSDADRTPKAHRTLLSERTPKANGSTSYMLDKSKSPFDDDRPKGFTLSYLRRVPELGDLALRIVAAERKRRAREERKKEKERGAKSNSKQSHKENEGATKKDSESDRTKSKRLFEWALRTLSREGALVLWDGPSWDINPNIASNLEAHDHLWRSRTADASSRTVLTDSQSASITCTTIKEDPDDELSDPDPTEDVYISVTIPLLAEKVAETILAMECSSMKERQKYAVPGDDPCKAYGRYAAIKARPPSPGEIVRWIARDVGWSHIGERAVLEALELLESQDRVDKAGGGRWTWVH</sequence>